<dbReference type="PANTHER" id="PTHR11214">
    <property type="entry name" value="BETA-1,3-N-ACETYLGLUCOSAMINYLTRANSFERASE"/>
    <property type="match status" value="1"/>
</dbReference>
<keyword evidence="6" id="KW-0735">Signal-anchor</keyword>
<dbReference type="EMBL" id="JH795858">
    <property type="protein sequence ID" value="EJU04107.1"/>
    <property type="molecule type" value="Genomic_DNA"/>
</dbReference>
<evidence type="ECO:0000256" key="3">
    <source>
        <dbReference type="ARBA" id="ARBA00022676"/>
    </source>
</evidence>
<evidence type="ECO:0000256" key="6">
    <source>
        <dbReference type="ARBA" id="ARBA00022968"/>
    </source>
</evidence>
<evidence type="ECO:0000256" key="9">
    <source>
        <dbReference type="ARBA" id="ARBA00023136"/>
    </source>
</evidence>
<protein>
    <recommendedName>
        <fullName evidence="10">Hexosyltransferase</fullName>
        <ecNumber evidence="10">2.4.1.-</ecNumber>
    </recommendedName>
</protein>
<evidence type="ECO:0000256" key="2">
    <source>
        <dbReference type="ARBA" id="ARBA00008661"/>
    </source>
</evidence>
<gene>
    <name evidence="11" type="ORF">DACRYDRAFT_20743</name>
</gene>
<keyword evidence="3 10" id="KW-0328">Glycosyltransferase</keyword>
<keyword evidence="4" id="KW-0808">Transferase</keyword>
<dbReference type="Proteomes" id="UP000030653">
    <property type="component" value="Unassembled WGS sequence"/>
</dbReference>
<evidence type="ECO:0000256" key="10">
    <source>
        <dbReference type="RuleBase" id="RU363063"/>
    </source>
</evidence>
<dbReference type="GO" id="GO:0016758">
    <property type="term" value="F:hexosyltransferase activity"/>
    <property type="evidence" value="ECO:0007669"/>
    <property type="project" value="InterPro"/>
</dbReference>
<evidence type="ECO:0000256" key="5">
    <source>
        <dbReference type="ARBA" id="ARBA00022692"/>
    </source>
</evidence>
<dbReference type="Gene3D" id="3.90.550.50">
    <property type="match status" value="1"/>
</dbReference>
<evidence type="ECO:0000256" key="8">
    <source>
        <dbReference type="ARBA" id="ARBA00023034"/>
    </source>
</evidence>
<dbReference type="PANTHER" id="PTHR11214:SF351">
    <property type="entry name" value="BETA-1,3-GALACTOSYLTRANSFERASE PVG3"/>
    <property type="match status" value="1"/>
</dbReference>
<evidence type="ECO:0000256" key="7">
    <source>
        <dbReference type="ARBA" id="ARBA00022989"/>
    </source>
</evidence>
<organism evidence="11 12">
    <name type="scientific">Dacryopinax primogenitus (strain DJM 731)</name>
    <name type="common">Brown rot fungus</name>
    <dbReference type="NCBI Taxonomy" id="1858805"/>
    <lineage>
        <taxon>Eukaryota</taxon>
        <taxon>Fungi</taxon>
        <taxon>Dikarya</taxon>
        <taxon>Basidiomycota</taxon>
        <taxon>Agaricomycotina</taxon>
        <taxon>Dacrymycetes</taxon>
        <taxon>Dacrymycetales</taxon>
        <taxon>Dacrymycetaceae</taxon>
        <taxon>Dacryopinax</taxon>
    </lineage>
</organism>
<keyword evidence="8 10" id="KW-0333">Golgi apparatus</keyword>
<name>M5GCX3_DACPD</name>
<reference evidence="11 12" key="1">
    <citation type="journal article" date="2012" name="Science">
        <title>The Paleozoic origin of enzymatic lignin decomposition reconstructed from 31 fungal genomes.</title>
        <authorList>
            <person name="Floudas D."/>
            <person name="Binder M."/>
            <person name="Riley R."/>
            <person name="Barry K."/>
            <person name="Blanchette R.A."/>
            <person name="Henrissat B."/>
            <person name="Martinez A.T."/>
            <person name="Otillar R."/>
            <person name="Spatafora J.W."/>
            <person name="Yadav J.S."/>
            <person name="Aerts A."/>
            <person name="Benoit I."/>
            <person name="Boyd A."/>
            <person name="Carlson A."/>
            <person name="Copeland A."/>
            <person name="Coutinho P.M."/>
            <person name="de Vries R.P."/>
            <person name="Ferreira P."/>
            <person name="Findley K."/>
            <person name="Foster B."/>
            <person name="Gaskell J."/>
            <person name="Glotzer D."/>
            <person name="Gorecki P."/>
            <person name="Heitman J."/>
            <person name="Hesse C."/>
            <person name="Hori C."/>
            <person name="Igarashi K."/>
            <person name="Jurgens J.A."/>
            <person name="Kallen N."/>
            <person name="Kersten P."/>
            <person name="Kohler A."/>
            <person name="Kuees U."/>
            <person name="Kumar T.K.A."/>
            <person name="Kuo A."/>
            <person name="LaButti K."/>
            <person name="Larrondo L.F."/>
            <person name="Lindquist E."/>
            <person name="Ling A."/>
            <person name="Lombard V."/>
            <person name="Lucas S."/>
            <person name="Lundell T."/>
            <person name="Martin R."/>
            <person name="McLaughlin D.J."/>
            <person name="Morgenstern I."/>
            <person name="Morin E."/>
            <person name="Murat C."/>
            <person name="Nagy L.G."/>
            <person name="Nolan M."/>
            <person name="Ohm R.A."/>
            <person name="Patyshakuliyeva A."/>
            <person name="Rokas A."/>
            <person name="Ruiz-Duenas F.J."/>
            <person name="Sabat G."/>
            <person name="Salamov A."/>
            <person name="Samejima M."/>
            <person name="Schmutz J."/>
            <person name="Slot J.C."/>
            <person name="St John F."/>
            <person name="Stenlid J."/>
            <person name="Sun H."/>
            <person name="Sun S."/>
            <person name="Syed K."/>
            <person name="Tsang A."/>
            <person name="Wiebenga A."/>
            <person name="Young D."/>
            <person name="Pisabarro A."/>
            <person name="Eastwood D.C."/>
            <person name="Martin F."/>
            <person name="Cullen D."/>
            <person name="Grigoriev I.V."/>
            <person name="Hibbett D.S."/>
        </authorList>
    </citation>
    <scope>NUCLEOTIDE SEQUENCE [LARGE SCALE GENOMIC DNA]</scope>
    <source>
        <strain evidence="11 12">DJM-731 SS1</strain>
    </source>
</reference>
<keyword evidence="5" id="KW-0812">Transmembrane</keyword>
<evidence type="ECO:0000313" key="11">
    <source>
        <dbReference type="EMBL" id="EJU04107.1"/>
    </source>
</evidence>
<keyword evidence="9" id="KW-0472">Membrane</keyword>
<dbReference type="RefSeq" id="XP_040631001.1">
    <property type="nucleotide sequence ID" value="XM_040772061.1"/>
</dbReference>
<dbReference type="OrthoDB" id="2139606at2759"/>
<dbReference type="AlphaFoldDB" id="M5GCX3"/>
<evidence type="ECO:0000256" key="1">
    <source>
        <dbReference type="ARBA" id="ARBA00004323"/>
    </source>
</evidence>
<comment type="similarity">
    <text evidence="2 10">Belongs to the glycosyltransferase 31 family.</text>
</comment>
<dbReference type="InterPro" id="IPR002659">
    <property type="entry name" value="Glyco_trans_31"/>
</dbReference>
<keyword evidence="12" id="KW-1185">Reference proteome</keyword>
<keyword evidence="7" id="KW-1133">Transmembrane helix</keyword>
<accession>M5GCX3</accession>
<evidence type="ECO:0000313" key="12">
    <source>
        <dbReference type="Proteomes" id="UP000030653"/>
    </source>
</evidence>
<dbReference type="GO" id="GO:0051072">
    <property type="term" value="P:4,6-pyruvylated galactose residue biosynthetic process"/>
    <property type="evidence" value="ECO:0007669"/>
    <property type="project" value="TreeGrafter"/>
</dbReference>
<sequence length="176" mass="19883">MDEGKTYAFFQWASRLPEGAQPRFIMKADQDTFLILPNVLASFSELSCSELVYWGTWWGSCMHCYPLYMRGLAYALSWPLVAWLGSASLSGISTKGIEDIRTAGWFASLPDGAPVKVVDMKTRMGDWYGGTIPHDVHTVALHAMKNTEFWIEVAQEMVGIWKTAGWEYTWPPSTEE</sequence>
<evidence type="ECO:0000256" key="4">
    <source>
        <dbReference type="ARBA" id="ARBA00022679"/>
    </source>
</evidence>
<dbReference type="GO" id="GO:0000139">
    <property type="term" value="C:Golgi membrane"/>
    <property type="evidence" value="ECO:0007669"/>
    <property type="project" value="UniProtKB-SubCell"/>
</dbReference>
<dbReference type="GeneID" id="63687123"/>
<proteinExistence type="inferred from homology"/>
<dbReference type="STRING" id="1858805.M5GCX3"/>
<dbReference type="HOGENOM" id="CLU_104351_0_0_1"/>
<dbReference type="EC" id="2.4.1.-" evidence="10"/>
<comment type="subcellular location">
    <subcellularLocation>
        <location evidence="1 10">Golgi apparatus membrane</location>
        <topology evidence="1 10">Single-pass type II membrane protein</topology>
    </subcellularLocation>
</comment>